<evidence type="ECO:0000313" key="4">
    <source>
        <dbReference type="Proteomes" id="UP001140949"/>
    </source>
</evidence>
<feature type="compositionally biased region" description="Low complexity" evidence="1">
    <location>
        <begin position="175"/>
        <end position="201"/>
    </location>
</feature>
<dbReference type="InterPro" id="IPR006121">
    <property type="entry name" value="HMA_dom"/>
</dbReference>
<dbReference type="InterPro" id="IPR036163">
    <property type="entry name" value="HMA_dom_sf"/>
</dbReference>
<feature type="compositionally biased region" description="Basic and acidic residues" evidence="1">
    <location>
        <begin position="46"/>
        <end position="59"/>
    </location>
</feature>
<feature type="compositionally biased region" description="Low complexity" evidence="1">
    <location>
        <begin position="71"/>
        <end position="86"/>
    </location>
</feature>
<dbReference type="AlphaFoldDB" id="A0AAX6E5J5"/>
<keyword evidence="4" id="KW-1185">Reference proteome</keyword>
<dbReference type="Gene3D" id="3.30.70.100">
    <property type="match status" value="1"/>
</dbReference>
<name>A0AAX6E5J5_IRIPA</name>
<dbReference type="GO" id="GO:0046872">
    <property type="term" value="F:metal ion binding"/>
    <property type="evidence" value="ECO:0007669"/>
    <property type="project" value="InterPro"/>
</dbReference>
<evidence type="ECO:0000256" key="1">
    <source>
        <dbReference type="SAM" id="MobiDB-lite"/>
    </source>
</evidence>
<gene>
    <name evidence="3" type="ORF">M6B38_208350</name>
</gene>
<dbReference type="Proteomes" id="UP001140949">
    <property type="component" value="Unassembled WGS sequence"/>
</dbReference>
<feature type="region of interest" description="Disordered" evidence="1">
    <location>
        <begin position="119"/>
        <end position="138"/>
    </location>
</feature>
<evidence type="ECO:0000313" key="3">
    <source>
        <dbReference type="EMBL" id="KAJ6799261.1"/>
    </source>
</evidence>
<feature type="compositionally biased region" description="Low complexity" evidence="1">
    <location>
        <begin position="96"/>
        <end position="108"/>
    </location>
</feature>
<feature type="region of interest" description="Disordered" evidence="1">
    <location>
        <begin position="168"/>
        <end position="201"/>
    </location>
</feature>
<sequence length="286" mass="30805">MAPGNIMKELKGVNFSCSSPASTTTVDEQYSSSSPTLMSLGSSGRAIDRFSPHLRDPLRAKSLNPDLTQRSPTPTKPKLSTTTSPKNVKKAKEKAPAPQQQQQLISPASSSRYLLSGSASDDLWHSPQAPPVVSEAASEARRFHRSAKVQQLQSSTVVELAEEPSTFQSINLEQSSTTTTHDPESSSSSLSSSSSSCSSSSRPLNHQVVVLRVSLHCKGCEGKVRKHISKMEGVTSFTTDLVNKKVTVIGDVTPLGVLNSISKVKNAQLWRSLPPLRVSPRFNPLN</sequence>
<reference evidence="3" key="1">
    <citation type="journal article" date="2023" name="GigaByte">
        <title>Genome assembly of the bearded iris, Iris pallida Lam.</title>
        <authorList>
            <person name="Bruccoleri R.E."/>
            <person name="Oakeley E.J."/>
            <person name="Faust A.M.E."/>
            <person name="Altorfer M."/>
            <person name="Dessus-Babus S."/>
            <person name="Burckhardt D."/>
            <person name="Oertli M."/>
            <person name="Naumann U."/>
            <person name="Petersen F."/>
            <person name="Wong J."/>
        </authorList>
    </citation>
    <scope>NUCLEOTIDE SEQUENCE</scope>
    <source>
        <strain evidence="3">GSM-AAB239-AS_SAM_17_03QT</strain>
    </source>
</reference>
<protein>
    <submittedName>
        <fullName evidence="3">Heavy metal-associated isoprenylated plant protein 6-like</fullName>
    </submittedName>
</protein>
<feature type="compositionally biased region" description="Low complexity" evidence="1">
    <location>
        <begin position="31"/>
        <end position="44"/>
    </location>
</feature>
<dbReference type="PANTHER" id="PTHR46119">
    <property type="entry name" value="OS08G0405700 PROTEIN"/>
    <property type="match status" value="1"/>
</dbReference>
<organism evidence="3 4">
    <name type="scientific">Iris pallida</name>
    <name type="common">Sweet iris</name>
    <dbReference type="NCBI Taxonomy" id="29817"/>
    <lineage>
        <taxon>Eukaryota</taxon>
        <taxon>Viridiplantae</taxon>
        <taxon>Streptophyta</taxon>
        <taxon>Embryophyta</taxon>
        <taxon>Tracheophyta</taxon>
        <taxon>Spermatophyta</taxon>
        <taxon>Magnoliopsida</taxon>
        <taxon>Liliopsida</taxon>
        <taxon>Asparagales</taxon>
        <taxon>Iridaceae</taxon>
        <taxon>Iridoideae</taxon>
        <taxon>Irideae</taxon>
        <taxon>Iris</taxon>
    </lineage>
</organism>
<feature type="region of interest" description="Disordered" evidence="1">
    <location>
        <begin position="15"/>
        <end position="108"/>
    </location>
</feature>
<dbReference type="CDD" id="cd00371">
    <property type="entry name" value="HMA"/>
    <property type="match status" value="1"/>
</dbReference>
<comment type="caution">
    <text evidence="3">The sequence shown here is derived from an EMBL/GenBank/DDBJ whole genome shotgun (WGS) entry which is preliminary data.</text>
</comment>
<dbReference type="EMBL" id="JANAVB010039819">
    <property type="protein sequence ID" value="KAJ6799261.1"/>
    <property type="molecule type" value="Genomic_DNA"/>
</dbReference>
<evidence type="ECO:0000259" key="2">
    <source>
        <dbReference type="PROSITE" id="PS50846"/>
    </source>
</evidence>
<feature type="domain" description="HMA" evidence="2">
    <location>
        <begin position="206"/>
        <end position="272"/>
    </location>
</feature>
<dbReference type="Pfam" id="PF00403">
    <property type="entry name" value="HMA"/>
    <property type="match status" value="1"/>
</dbReference>
<dbReference type="InterPro" id="IPR044526">
    <property type="entry name" value="NAKR1-3"/>
</dbReference>
<reference evidence="3" key="2">
    <citation type="submission" date="2023-04" db="EMBL/GenBank/DDBJ databases">
        <authorList>
            <person name="Bruccoleri R.E."/>
            <person name="Oakeley E.J."/>
            <person name="Faust A.-M."/>
            <person name="Dessus-Babus S."/>
            <person name="Altorfer M."/>
            <person name="Burckhardt D."/>
            <person name="Oertli M."/>
            <person name="Naumann U."/>
            <person name="Petersen F."/>
            <person name="Wong J."/>
        </authorList>
    </citation>
    <scope>NUCLEOTIDE SEQUENCE</scope>
    <source>
        <strain evidence="3">GSM-AAB239-AS_SAM_17_03QT</strain>
        <tissue evidence="3">Leaf</tissue>
    </source>
</reference>
<proteinExistence type="predicted"/>
<dbReference type="SUPFAM" id="SSF55008">
    <property type="entry name" value="HMA, heavy metal-associated domain"/>
    <property type="match status" value="1"/>
</dbReference>
<dbReference type="PANTHER" id="PTHR46119:SF28">
    <property type="entry name" value="OS01G0976300 PROTEIN"/>
    <property type="match status" value="1"/>
</dbReference>
<accession>A0AAX6E5J5</accession>
<dbReference type="PROSITE" id="PS50846">
    <property type="entry name" value="HMA_2"/>
    <property type="match status" value="1"/>
</dbReference>
<feature type="compositionally biased region" description="Polar residues" evidence="1">
    <location>
        <begin position="15"/>
        <end position="30"/>
    </location>
</feature>